<proteinExistence type="predicted"/>
<evidence type="ECO:0008006" key="4">
    <source>
        <dbReference type="Google" id="ProtNLM"/>
    </source>
</evidence>
<evidence type="ECO:0000313" key="2">
    <source>
        <dbReference type="EMBL" id="OXR43012.1"/>
    </source>
</evidence>
<feature type="transmembrane region" description="Helical" evidence="1">
    <location>
        <begin position="83"/>
        <end position="104"/>
    </location>
</feature>
<reference evidence="2 3" key="1">
    <citation type="submission" date="2017-07" db="EMBL/GenBank/DDBJ databases">
        <title>First draft Genome Sequence of Nocardia cerradoensis isolated from human infection.</title>
        <authorList>
            <person name="Carrasco G."/>
        </authorList>
    </citation>
    <scope>NUCLEOTIDE SEQUENCE [LARGE SCALE GENOMIC DNA]</scope>
    <source>
        <strain evidence="2 3">CNM20130759</strain>
    </source>
</reference>
<evidence type="ECO:0000256" key="1">
    <source>
        <dbReference type="SAM" id="Phobius"/>
    </source>
</evidence>
<dbReference type="Pfam" id="PF07332">
    <property type="entry name" value="Phage_holin_3_6"/>
    <property type="match status" value="1"/>
</dbReference>
<dbReference type="RefSeq" id="WP_039778687.1">
    <property type="nucleotide sequence ID" value="NZ_JAAXOR010000001.1"/>
</dbReference>
<evidence type="ECO:0000313" key="3">
    <source>
        <dbReference type="Proteomes" id="UP000215506"/>
    </source>
</evidence>
<dbReference type="InterPro" id="IPR009937">
    <property type="entry name" value="Phage_holin_3_6"/>
</dbReference>
<keyword evidence="1" id="KW-1133">Transmembrane helix</keyword>
<sequence>MSHIENGRAPETASVAELVGTTTEQLSRLVREEAKLAVVEAQGKAKRLGAGAGMLGAAAVLGLAVLGALVAAAITALALVLPVWASALIVAAALAVAAGVLGLLGRTSIRKGSPPIPEQAAANVREDVAVIKERAQR</sequence>
<keyword evidence="3" id="KW-1185">Reference proteome</keyword>
<protein>
    <recommendedName>
        <fullName evidence="4">Phage holin family protein</fullName>
    </recommendedName>
</protein>
<comment type="caution">
    <text evidence="2">The sequence shown here is derived from an EMBL/GenBank/DDBJ whole genome shotgun (WGS) entry which is preliminary data.</text>
</comment>
<dbReference type="AlphaFoldDB" id="A0A231H2E7"/>
<dbReference type="Proteomes" id="UP000215506">
    <property type="component" value="Unassembled WGS sequence"/>
</dbReference>
<accession>A0A231H2E7</accession>
<keyword evidence="1" id="KW-0812">Transmembrane</keyword>
<organism evidence="2 3">
    <name type="scientific">Nocardia cerradoensis</name>
    <dbReference type="NCBI Taxonomy" id="85688"/>
    <lineage>
        <taxon>Bacteria</taxon>
        <taxon>Bacillati</taxon>
        <taxon>Actinomycetota</taxon>
        <taxon>Actinomycetes</taxon>
        <taxon>Mycobacteriales</taxon>
        <taxon>Nocardiaceae</taxon>
        <taxon>Nocardia</taxon>
    </lineage>
</organism>
<gene>
    <name evidence="2" type="ORF">B7C42_04898</name>
</gene>
<name>A0A231H2E7_9NOCA</name>
<keyword evidence="1" id="KW-0472">Membrane</keyword>
<feature type="transmembrane region" description="Helical" evidence="1">
    <location>
        <begin position="54"/>
        <end position="77"/>
    </location>
</feature>
<dbReference type="EMBL" id="NGAF01000011">
    <property type="protein sequence ID" value="OXR43012.1"/>
    <property type="molecule type" value="Genomic_DNA"/>
</dbReference>